<reference evidence="2 3" key="1">
    <citation type="journal article" date="2021" name="Nat. Plants">
        <title>The Taxus genome provides insights into paclitaxel biosynthesis.</title>
        <authorList>
            <person name="Xiong X."/>
            <person name="Gou J."/>
            <person name="Liao Q."/>
            <person name="Li Y."/>
            <person name="Zhou Q."/>
            <person name="Bi G."/>
            <person name="Li C."/>
            <person name="Du R."/>
            <person name="Wang X."/>
            <person name="Sun T."/>
            <person name="Guo L."/>
            <person name="Liang H."/>
            <person name="Lu P."/>
            <person name="Wu Y."/>
            <person name="Zhang Z."/>
            <person name="Ro D.K."/>
            <person name="Shang Y."/>
            <person name="Huang S."/>
            <person name="Yan J."/>
        </authorList>
    </citation>
    <scope>NUCLEOTIDE SEQUENCE [LARGE SCALE GENOMIC DNA]</scope>
    <source>
        <strain evidence="2">Ta-2019</strain>
    </source>
</reference>
<feature type="non-terminal residue" evidence="2">
    <location>
        <position position="145"/>
    </location>
</feature>
<protein>
    <submittedName>
        <fullName evidence="2">Uncharacterized protein</fullName>
    </submittedName>
</protein>
<accession>A0AA38G8C0</accession>
<evidence type="ECO:0000313" key="2">
    <source>
        <dbReference type="EMBL" id="KAH9316214.1"/>
    </source>
</evidence>
<feature type="region of interest" description="Disordered" evidence="1">
    <location>
        <begin position="106"/>
        <end position="145"/>
    </location>
</feature>
<evidence type="ECO:0000313" key="3">
    <source>
        <dbReference type="Proteomes" id="UP000824469"/>
    </source>
</evidence>
<feature type="compositionally biased region" description="Basic and acidic residues" evidence="1">
    <location>
        <begin position="118"/>
        <end position="134"/>
    </location>
</feature>
<dbReference type="AlphaFoldDB" id="A0AA38G8C0"/>
<sequence>NIMFHMSNRVATRTNDGGLKVDGLMIDPTASLVPISTFYYSKDPKDWAQLRINYSLELPFPKVMKQRIGNQCLEARTHEGRRKCGISIMRGDPVCTELVNIEDSLASGGEEEDNVQEFEGKNELKETLDSGIQKKDKHLGSPPNK</sequence>
<feature type="non-terminal residue" evidence="2">
    <location>
        <position position="1"/>
    </location>
</feature>
<name>A0AA38G8C0_TAXCH</name>
<dbReference type="Proteomes" id="UP000824469">
    <property type="component" value="Unassembled WGS sequence"/>
</dbReference>
<gene>
    <name evidence="2" type="ORF">KI387_024841</name>
</gene>
<dbReference type="EMBL" id="JAHRHJ020000005">
    <property type="protein sequence ID" value="KAH9316214.1"/>
    <property type="molecule type" value="Genomic_DNA"/>
</dbReference>
<organism evidence="2 3">
    <name type="scientific">Taxus chinensis</name>
    <name type="common">Chinese yew</name>
    <name type="synonym">Taxus wallichiana var. chinensis</name>
    <dbReference type="NCBI Taxonomy" id="29808"/>
    <lineage>
        <taxon>Eukaryota</taxon>
        <taxon>Viridiplantae</taxon>
        <taxon>Streptophyta</taxon>
        <taxon>Embryophyta</taxon>
        <taxon>Tracheophyta</taxon>
        <taxon>Spermatophyta</taxon>
        <taxon>Pinopsida</taxon>
        <taxon>Pinidae</taxon>
        <taxon>Conifers II</taxon>
        <taxon>Cupressales</taxon>
        <taxon>Taxaceae</taxon>
        <taxon>Taxus</taxon>
    </lineage>
</organism>
<keyword evidence="3" id="KW-1185">Reference proteome</keyword>
<proteinExistence type="predicted"/>
<comment type="caution">
    <text evidence="2">The sequence shown here is derived from an EMBL/GenBank/DDBJ whole genome shotgun (WGS) entry which is preliminary data.</text>
</comment>
<evidence type="ECO:0000256" key="1">
    <source>
        <dbReference type="SAM" id="MobiDB-lite"/>
    </source>
</evidence>